<dbReference type="Proteomes" id="UP000002274">
    <property type="component" value="Chromosome"/>
</dbReference>
<evidence type="ECO:0000256" key="2">
    <source>
        <dbReference type="SAM" id="MobiDB-lite"/>
    </source>
</evidence>
<name>A2CDW9_PROM3</name>
<evidence type="ECO:0000313" key="5">
    <source>
        <dbReference type="Proteomes" id="UP000002274"/>
    </source>
</evidence>
<dbReference type="InterPro" id="IPR045853">
    <property type="entry name" value="Pep_chain_release_fac_I_sf"/>
</dbReference>
<feature type="region of interest" description="Disordered" evidence="2">
    <location>
        <begin position="60"/>
        <end position="87"/>
    </location>
</feature>
<dbReference type="GO" id="GO:0003747">
    <property type="term" value="F:translation release factor activity"/>
    <property type="evidence" value="ECO:0007669"/>
    <property type="project" value="InterPro"/>
</dbReference>
<feature type="domain" description="Prokaryotic-type class I peptide chain release factors" evidence="3">
    <location>
        <begin position="11"/>
        <end position="43"/>
    </location>
</feature>
<dbReference type="Pfam" id="PF00472">
    <property type="entry name" value="RF-1"/>
    <property type="match status" value="1"/>
</dbReference>
<reference evidence="4 5" key="1">
    <citation type="journal article" date="2007" name="PLoS Genet.">
        <title>Patterns and implications of gene gain and loss in the evolution of Prochlorococcus.</title>
        <authorList>
            <person name="Kettler G.C."/>
            <person name="Martiny A.C."/>
            <person name="Huang K."/>
            <person name="Zucker J."/>
            <person name="Coleman M.L."/>
            <person name="Rodrigue S."/>
            <person name="Chen F."/>
            <person name="Lapidus A."/>
            <person name="Ferriera S."/>
            <person name="Johnson J."/>
            <person name="Steglich C."/>
            <person name="Church G.M."/>
            <person name="Richardson P."/>
            <person name="Chisholm S.W."/>
        </authorList>
    </citation>
    <scope>NUCLEOTIDE SEQUENCE [LARGE SCALE GENOMIC DNA]</scope>
    <source>
        <strain evidence="4 5">MIT 9303</strain>
    </source>
</reference>
<dbReference type="Gene3D" id="3.30.160.20">
    <property type="match status" value="1"/>
</dbReference>
<sequence>MAQDLPIHKRLVIPSPELQWRFSRSSGPGGQGVNTTDSRVELVFDLAASTVLGPFQSIQAAGGAGLSPPSPQAVKSGAHAGNRVPLKRCPPSLKGNCADERTLRFI</sequence>
<dbReference type="EMBL" id="CP000554">
    <property type="protein sequence ID" value="ABM79679.1"/>
    <property type="molecule type" value="Genomic_DNA"/>
</dbReference>
<protein>
    <recommendedName>
        <fullName evidence="3">Prokaryotic-type class I peptide chain release factors domain-containing protein</fullName>
    </recommendedName>
</protein>
<dbReference type="InterPro" id="IPR000352">
    <property type="entry name" value="Pep_chain_release_fac_I"/>
</dbReference>
<dbReference type="PANTHER" id="PTHR47814">
    <property type="entry name" value="PEPTIDYL-TRNA HYDROLASE ARFB"/>
    <property type="match status" value="1"/>
</dbReference>
<dbReference type="GO" id="GO:0043022">
    <property type="term" value="F:ribosome binding"/>
    <property type="evidence" value="ECO:0007669"/>
    <property type="project" value="TreeGrafter"/>
</dbReference>
<dbReference type="AlphaFoldDB" id="A2CDW9"/>
<evidence type="ECO:0000256" key="1">
    <source>
        <dbReference type="ARBA" id="ARBA00010835"/>
    </source>
</evidence>
<dbReference type="GO" id="GO:0004045">
    <property type="term" value="F:peptidyl-tRNA hydrolase activity"/>
    <property type="evidence" value="ECO:0007669"/>
    <property type="project" value="TreeGrafter"/>
</dbReference>
<gene>
    <name evidence="4" type="ordered locus">P9303_29491</name>
</gene>
<dbReference type="STRING" id="59922.P9303_29491"/>
<accession>A2CDW9</accession>
<dbReference type="SUPFAM" id="SSF75620">
    <property type="entry name" value="Release factor"/>
    <property type="match status" value="1"/>
</dbReference>
<dbReference type="KEGG" id="pmf:P9303_29491"/>
<evidence type="ECO:0000313" key="4">
    <source>
        <dbReference type="EMBL" id="ABM79679.1"/>
    </source>
</evidence>
<dbReference type="PANTHER" id="PTHR47814:SF1">
    <property type="entry name" value="PEPTIDYL-TRNA HYDROLASE ARFB"/>
    <property type="match status" value="1"/>
</dbReference>
<dbReference type="HOGENOM" id="CLU_2220803_0_0_3"/>
<dbReference type="GO" id="GO:0072344">
    <property type="term" value="P:rescue of stalled ribosome"/>
    <property type="evidence" value="ECO:0007669"/>
    <property type="project" value="TreeGrafter"/>
</dbReference>
<proteinExistence type="inferred from homology"/>
<evidence type="ECO:0000259" key="3">
    <source>
        <dbReference type="Pfam" id="PF00472"/>
    </source>
</evidence>
<comment type="similarity">
    <text evidence="1">Belongs to the prokaryotic/mitochondrial release factor family.</text>
</comment>
<organism evidence="4 5">
    <name type="scientific">Prochlorococcus marinus (strain MIT 9303)</name>
    <dbReference type="NCBI Taxonomy" id="59922"/>
    <lineage>
        <taxon>Bacteria</taxon>
        <taxon>Bacillati</taxon>
        <taxon>Cyanobacteriota</taxon>
        <taxon>Cyanophyceae</taxon>
        <taxon>Synechococcales</taxon>
        <taxon>Prochlorococcaceae</taxon>
        <taxon>Prochlorococcus</taxon>
    </lineage>
</organism>